<feature type="domain" description="Acyl-protein synthetase LuxE" evidence="2">
    <location>
        <begin position="43"/>
        <end position="363"/>
    </location>
</feature>
<evidence type="ECO:0000256" key="1">
    <source>
        <dbReference type="SAM" id="Phobius"/>
    </source>
</evidence>
<evidence type="ECO:0000313" key="3">
    <source>
        <dbReference type="EMBL" id="GAA0857173.1"/>
    </source>
</evidence>
<sequence>MIKDQTQLEQFQLAFDNLLQTSVYQVPQKNKQQALLPIFNLLHQHHQTHCLAYANIMQQANGTVNALADLPYLAVRLFKQLSLSSVPQQDVFKVLQSSGTTSQRPASIFLDKATSGRQSKVLVKVLQETLGKQRLPMLIIDSPAVLKDKSLFSARGAGIQGLSFFGRDHTYALDDNMQLNWSAIDAFHQKYQDQPVLIFGFTFMVWLYFIQGLKQQAKTVRFNHGVLLHSGGWKKLEGQRVDNHQFKHLLAQTTGVERCYNFYGMAEQVGSVFMECEQGYLHAPVFADVIIRDPFTLEVAPIGQSGLVQVLSVLPTSYPGHSILTEDLGTLIGTDDCQCGRQGHYFTIQGRLPKTEVRGCSDTHSA</sequence>
<dbReference type="Gene3D" id="3.40.50.12780">
    <property type="entry name" value="N-terminal domain of ligase-like"/>
    <property type="match status" value="1"/>
</dbReference>
<evidence type="ECO:0000259" key="2">
    <source>
        <dbReference type="Pfam" id="PF04443"/>
    </source>
</evidence>
<feature type="transmembrane region" description="Helical" evidence="1">
    <location>
        <begin position="196"/>
        <end position="213"/>
    </location>
</feature>
<dbReference type="Pfam" id="PF04443">
    <property type="entry name" value="LuxE"/>
    <property type="match status" value="1"/>
</dbReference>
<keyword evidence="1" id="KW-0472">Membrane</keyword>
<dbReference type="Proteomes" id="UP001500359">
    <property type="component" value="Unassembled WGS sequence"/>
</dbReference>
<comment type="caution">
    <text evidence="3">The sequence shown here is derived from an EMBL/GenBank/DDBJ whole genome shotgun (WGS) entry which is preliminary data.</text>
</comment>
<organism evidence="3 4">
    <name type="scientific">Aliiglaciecola litoralis</name>
    <dbReference type="NCBI Taxonomy" id="582857"/>
    <lineage>
        <taxon>Bacteria</taxon>
        <taxon>Pseudomonadati</taxon>
        <taxon>Pseudomonadota</taxon>
        <taxon>Gammaproteobacteria</taxon>
        <taxon>Alteromonadales</taxon>
        <taxon>Alteromonadaceae</taxon>
        <taxon>Aliiglaciecola</taxon>
    </lineage>
</organism>
<dbReference type="InterPro" id="IPR042099">
    <property type="entry name" value="ANL_N_sf"/>
</dbReference>
<accession>A0ABN1LKA4</accession>
<keyword evidence="1" id="KW-1133">Transmembrane helix</keyword>
<keyword evidence="4" id="KW-1185">Reference proteome</keyword>
<evidence type="ECO:0000313" key="4">
    <source>
        <dbReference type="Proteomes" id="UP001500359"/>
    </source>
</evidence>
<gene>
    <name evidence="3" type="ORF">GCM10009114_21930</name>
</gene>
<dbReference type="RefSeq" id="WP_343859858.1">
    <property type="nucleotide sequence ID" value="NZ_BAAAFD010000005.1"/>
</dbReference>
<reference evidence="3 4" key="1">
    <citation type="journal article" date="2019" name="Int. J. Syst. Evol. Microbiol.">
        <title>The Global Catalogue of Microorganisms (GCM) 10K type strain sequencing project: providing services to taxonomists for standard genome sequencing and annotation.</title>
        <authorList>
            <consortium name="The Broad Institute Genomics Platform"/>
            <consortium name="The Broad Institute Genome Sequencing Center for Infectious Disease"/>
            <person name="Wu L."/>
            <person name="Ma J."/>
        </authorList>
    </citation>
    <scope>NUCLEOTIDE SEQUENCE [LARGE SCALE GENOMIC DNA]</scope>
    <source>
        <strain evidence="3 4">JCM 15896</strain>
    </source>
</reference>
<keyword evidence="1" id="KW-0812">Transmembrane</keyword>
<dbReference type="InterPro" id="IPR007534">
    <property type="entry name" value="LuxE"/>
</dbReference>
<proteinExistence type="predicted"/>
<protein>
    <submittedName>
        <fullName evidence="3">Acyl-protein synthetase</fullName>
    </submittedName>
</protein>
<name>A0ABN1LKA4_9ALTE</name>
<dbReference type="EMBL" id="BAAAFD010000005">
    <property type="protein sequence ID" value="GAA0857173.1"/>
    <property type="molecule type" value="Genomic_DNA"/>
</dbReference>